<accession>A0A1G8GQL4</accession>
<organism evidence="2 3">
    <name type="scientific">Proteiniclasticum ruminis</name>
    <dbReference type="NCBI Taxonomy" id="398199"/>
    <lineage>
        <taxon>Bacteria</taxon>
        <taxon>Bacillati</taxon>
        <taxon>Bacillota</taxon>
        <taxon>Clostridia</taxon>
        <taxon>Eubacteriales</taxon>
        <taxon>Clostridiaceae</taxon>
        <taxon>Proteiniclasticum</taxon>
    </lineage>
</organism>
<dbReference type="PANTHER" id="PTHR36833">
    <property type="entry name" value="SLR0610 PROTEIN-RELATED"/>
    <property type="match status" value="1"/>
</dbReference>
<dbReference type="EMBL" id="FNDZ01000001">
    <property type="protein sequence ID" value="SDH96647.1"/>
    <property type="molecule type" value="Genomic_DNA"/>
</dbReference>
<gene>
    <name evidence="2" type="ORF">SAMN05421804_101335</name>
</gene>
<keyword evidence="1" id="KW-1133">Transmembrane helix</keyword>
<evidence type="ECO:0000313" key="3">
    <source>
        <dbReference type="Proteomes" id="UP000183255"/>
    </source>
</evidence>
<sequence length="263" mass="30021">MRRYSKLYLQFLKQYIKILIEYRADFIFGLVGFILVQFSGVVFIQLIFRSIPALSGWTFHEVLFIYGFAQIPRGIDHVFTDNLWLLSGRILLEGGFDKYLLRPINPLFHLLSERFQPDGFGEIIIGSILVGYSGVHLGMEVTLGKGMLFLTAVFFATIIYTAIKLAVSSISFWIKFAQSYLYMTYQMSTFTKYPMTIYPNAIRGLLTFVIPFAFTGYYPGAYFLGKVTFIQGIGMTILVSIFSILVAYHVWLKGLTKYESSGS</sequence>
<dbReference type="RefSeq" id="WP_031573259.1">
    <property type="nucleotide sequence ID" value="NZ_FNDZ01000001.1"/>
</dbReference>
<dbReference type="Proteomes" id="UP000183255">
    <property type="component" value="Unassembled WGS sequence"/>
</dbReference>
<dbReference type="PANTHER" id="PTHR36833:SF1">
    <property type="entry name" value="INTEGRAL MEMBRANE TRANSPORT PROTEIN"/>
    <property type="match status" value="1"/>
</dbReference>
<dbReference type="AlphaFoldDB" id="A0A1G8GQL4"/>
<dbReference type="InterPro" id="IPR010390">
    <property type="entry name" value="ABC-2_transporter-like"/>
</dbReference>
<protein>
    <submittedName>
        <fullName evidence="2">ABC-2 type transport system permease protein</fullName>
    </submittedName>
</protein>
<feature type="transmembrane region" description="Helical" evidence="1">
    <location>
        <begin position="147"/>
        <end position="174"/>
    </location>
</feature>
<name>A0A1G8GQL4_9CLOT</name>
<dbReference type="Pfam" id="PF06182">
    <property type="entry name" value="ABC2_membrane_6"/>
    <property type="match status" value="1"/>
</dbReference>
<feature type="transmembrane region" description="Helical" evidence="1">
    <location>
        <begin position="195"/>
        <end position="217"/>
    </location>
</feature>
<evidence type="ECO:0000256" key="1">
    <source>
        <dbReference type="SAM" id="Phobius"/>
    </source>
</evidence>
<reference evidence="2 3" key="1">
    <citation type="submission" date="2016-10" db="EMBL/GenBank/DDBJ databases">
        <authorList>
            <person name="de Groot N.N."/>
        </authorList>
    </citation>
    <scope>NUCLEOTIDE SEQUENCE [LARGE SCALE GENOMIC DNA]</scope>
    <source>
        <strain evidence="2 3">CGMCC 1.5058</strain>
    </source>
</reference>
<proteinExistence type="predicted"/>
<feature type="transmembrane region" description="Helical" evidence="1">
    <location>
        <begin position="26"/>
        <end position="48"/>
    </location>
</feature>
<keyword evidence="1" id="KW-0472">Membrane</keyword>
<keyword evidence="1" id="KW-0812">Transmembrane</keyword>
<feature type="transmembrane region" description="Helical" evidence="1">
    <location>
        <begin position="229"/>
        <end position="251"/>
    </location>
</feature>
<evidence type="ECO:0000313" key="2">
    <source>
        <dbReference type="EMBL" id="SDH96647.1"/>
    </source>
</evidence>